<dbReference type="AlphaFoldDB" id="A0A2J0LL99"/>
<evidence type="ECO:0000313" key="1">
    <source>
        <dbReference type="EMBL" id="PIW66393.1"/>
    </source>
</evidence>
<dbReference type="Gene3D" id="3.40.1390.30">
    <property type="entry name" value="NIF3 (NGG1p interacting factor 3)-like"/>
    <property type="match status" value="2"/>
</dbReference>
<proteinExistence type="predicted"/>
<dbReference type="SUPFAM" id="SSF102705">
    <property type="entry name" value="NIF3 (NGG1p interacting factor 3)-like"/>
    <property type="match status" value="1"/>
</dbReference>
<dbReference type="InterPro" id="IPR036069">
    <property type="entry name" value="DUF34/NIF3_sf"/>
</dbReference>
<evidence type="ECO:0000313" key="2">
    <source>
        <dbReference type="Proteomes" id="UP000231267"/>
    </source>
</evidence>
<protein>
    <submittedName>
        <fullName evidence="1">NGG1p interacting factor NIF3</fullName>
    </submittedName>
</protein>
<reference evidence="1 2" key="1">
    <citation type="submission" date="2017-09" db="EMBL/GenBank/DDBJ databases">
        <title>Depth-based differentiation of microbial function through sediment-hosted aquifers and enrichment of novel symbionts in the deep terrestrial subsurface.</title>
        <authorList>
            <person name="Probst A.J."/>
            <person name="Ladd B."/>
            <person name="Jarett J.K."/>
            <person name="Geller-Mcgrath D.E."/>
            <person name="Sieber C.M."/>
            <person name="Emerson J.B."/>
            <person name="Anantharaman K."/>
            <person name="Thomas B.C."/>
            <person name="Malmstrom R."/>
            <person name="Stieglmeier M."/>
            <person name="Klingl A."/>
            <person name="Woyke T."/>
            <person name="Ryan C.M."/>
            <person name="Banfield J.F."/>
        </authorList>
    </citation>
    <scope>NUCLEOTIDE SEQUENCE [LARGE SCALE GENOMIC DNA]</scope>
    <source>
        <strain evidence="1">CG12_big_fil_rev_8_21_14_0_65_43_15</strain>
    </source>
</reference>
<organism evidence="1 2">
    <name type="scientific">Candidatus Taenaricola geysiri</name>
    <dbReference type="NCBI Taxonomy" id="1974752"/>
    <lineage>
        <taxon>Bacteria</taxon>
        <taxon>Pseudomonadati</taxon>
        <taxon>Candidatus Omnitrophota</taxon>
        <taxon>Candidatus Taenaricola</taxon>
    </lineage>
</organism>
<name>A0A2J0LL99_9BACT</name>
<gene>
    <name evidence="1" type="ORF">COW11_03550</name>
</gene>
<dbReference type="Proteomes" id="UP000231267">
    <property type="component" value="Unassembled WGS sequence"/>
</dbReference>
<dbReference type="EMBL" id="PFGP01000083">
    <property type="protein sequence ID" value="PIW66393.1"/>
    <property type="molecule type" value="Genomic_DNA"/>
</dbReference>
<accession>A0A2J0LL99</accession>
<comment type="caution">
    <text evidence="1">The sequence shown here is derived from an EMBL/GenBank/DDBJ whole genome shotgun (WGS) entry which is preliminary data.</text>
</comment>
<sequence>MKLGDIYEFVVKKGIEQDPRGAKAVQNALNKAKKDFDELKPGDKENFDKESLVNPYADTRILNGNPKEEIKSILVGIDMEVGEIVLADRLKQNGKPVDLVMAHHPEGFALAGFYQVMHMQTDIAAQIGVPINIAESLLHERIKEVERRVHPANHARAVDAARLLGINFMCAHTPADNHVTAYLQKLIDKEKPEFISDLVKLLKSVPEYKEASKHNAGPKIFLGSEKKHTGRVMVDMTGGTEGSKDIFKELSKAGISTIVCMHLSDEHVKKAQQEHLNVIVAGHIPSDTIGINLLLDQLVKKEKIQILGCSGFVRVAR</sequence>